<feature type="region of interest" description="Disordered" evidence="5">
    <location>
        <begin position="161"/>
        <end position="181"/>
    </location>
</feature>
<name>A0A921U7G5_SORBI</name>
<protein>
    <recommendedName>
        <fullName evidence="6">HMA domain-containing protein</fullName>
    </recommendedName>
</protein>
<sequence>MLKETILTVQTCDLKVDINCDGCVKRIKKILHKIDGVYQTNVNRQQGKLTVTGLMDMDTVFKKLKKAGMSAQLWEDADSSAVSKHQKLQLGGSDMGDQLKDASGKGLPQGEASSSGGGCAAGSSGGTNDATMMLPQLTPLEQHLQNIQQQIEQRLTLKGEKLPPHIMGMPPVINRGGKQSDKKIGGGTKVLVPGNANNDNKKDVGTKLYQDAGGSQVKNGGTGQLPHNLGSLNNHSQAKTDISIGVGSQMMGGSMAPQKRGMMRPTNNMNGPSSFPNMGETGGMSMGPYTQMGGYNMQSSYGGSAVHGLGMPANSLPRDGYYPSGAGSSRSEIIQQVAKKPMLQQPYMMGDNNGHGRLQQQYPPPMYYPMPLLPQHDNIFSDEDPDICSSM</sequence>
<accession>A0A921U7G5</accession>
<evidence type="ECO:0000259" key="6">
    <source>
        <dbReference type="PROSITE" id="PS50846"/>
    </source>
</evidence>
<dbReference type="CDD" id="cd00371">
    <property type="entry name" value="HMA"/>
    <property type="match status" value="1"/>
</dbReference>
<comment type="similarity">
    <text evidence="4">Belongs to the HIPP family.</text>
</comment>
<dbReference type="SUPFAM" id="SSF55008">
    <property type="entry name" value="HMA, heavy metal-associated domain"/>
    <property type="match status" value="1"/>
</dbReference>
<evidence type="ECO:0000256" key="4">
    <source>
        <dbReference type="ARBA" id="ARBA00024045"/>
    </source>
</evidence>
<dbReference type="Gene3D" id="3.30.70.100">
    <property type="match status" value="1"/>
</dbReference>
<dbReference type="GO" id="GO:0046872">
    <property type="term" value="F:metal ion binding"/>
    <property type="evidence" value="ECO:0007669"/>
    <property type="project" value="UniProtKB-KW"/>
</dbReference>
<evidence type="ECO:0000313" key="8">
    <source>
        <dbReference type="Proteomes" id="UP000807115"/>
    </source>
</evidence>
<reference evidence="7" key="1">
    <citation type="journal article" date="2019" name="BMC Genomics">
        <title>A new reference genome for Sorghum bicolor reveals high levels of sequence similarity between sweet and grain genotypes: implications for the genetics of sugar metabolism.</title>
        <authorList>
            <person name="Cooper E.A."/>
            <person name="Brenton Z.W."/>
            <person name="Flinn B.S."/>
            <person name="Jenkins J."/>
            <person name="Shu S."/>
            <person name="Flowers D."/>
            <person name="Luo F."/>
            <person name="Wang Y."/>
            <person name="Xia P."/>
            <person name="Barry K."/>
            <person name="Daum C."/>
            <person name="Lipzen A."/>
            <person name="Yoshinaga Y."/>
            <person name="Schmutz J."/>
            <person name="Saski C."/>
            <person name="Vermerris W."/>
            <person name="Kresovich S."/>
        </authorList>
    </citation>
    <scope>NUCLEOTIDE SEQUENCE</scope>
</reference>
<reference evidence="7" key="2">
    <citation type="submission" date="2020-10" db="EMBL/GenBank/DDBJ databases">
        <authorList>
            <person name="Cooper E.A."/>
            <person name="Brenton Z.W."/>
            <person name="Flinn B.S."/>
            <person name="Jenkins J."/>
            <person name="Shu S."/>
            <person name="Flowers D."/>
            <person name="Luo F."/>
            <person name="Wang Y."/>
            <person name="Xia P."/>
            <person name="Barry K."/>
            <person name="Daum C."/>
            <person name="Lipzen A."/>
            <person name="Yoshinaga Y."/>
            <person name="Schmutz J."/>
            <person name="Saski C."/>
            <person name="Vermerris W."/>
            <person name="Kresovich S."/>
        </authorList>
    </citation>
    <scope>NUCLEOTIDE SEQUENCE</scope>
</reference>
<keyword evidence="2" id="KW-0479">Metal-binding</keyword>
<dbReference type="Pfam" id="PF00403">
    <property type="entry name" value="HMA"/>
    <property type="match status" value="1"/>
</dbReference>
<evidence type="ECO:0000313" key="7">
    <source>
        <dbReference type="EMBL" id="KAG0521188.1"/>
    </source>
</evidence>
<feature type="region of interest" description="Disordered" evidence="5">
    <location>
        <begin position="91"/>
        <end position="130"/>
    </location>
</feature>
<feature type="domain" description="HMA" evidence="6">
    <location>
        <begin position="9"/>
        <end position="72"/>
    </location>
</feature>
<organism evidence="7 8">
    <name type="scientific">Sorghum bicolor</name>
    <name type="common">Sorghum</name>
    <name type="synonym">Sorghum vulgare</name>
    <dbReference type="NCBI Taxonomy" id="4558"/>
    <lineage>
        <taxon>Eukaryota</taxon>
        <taxon>Viridiplantae</taxon>
        <taxon>Streptophyta</taxon>
        <taxon>Embryophyta</taxon>
        <taxon>Tracheophyta</taxon>
        <taxon>Spermatophyta</taxon>
        <taxon>Magnoliopsida</taxon>
        <taxon>Liliopsida</taxon>
        <taxon>Poales</taxon>
        <taxon>Poaceae</taxon>
        <taxon>PACMAD clade</taxon>
        <taxon>Panicoideae</taxon>
        <taxon>Andropogonodae</taxon>
        <taxon>Andropogoneae</taxon>
        <taxon>Sorghinae</taxon>
        <taxon>Sorghum</taxon>
    </lineage>
</organism>
<evidence type="ECO:0000256" key="3">
    <source>
        <dbReference type="ARBA" id="ARBA00023289"/>
    </source>
</evidence>
<keyword evidence="3" id="KW-0636">Prenylation</keyword>
<keyword evidence="3" id="KW-0449">Lipoprotein</keyword>
<evidence type="ECO:0000256" key="5">
    <source>
        <dbReference type="SAM" id="MobiDB-lite"/>
    </source>
</evidence>
<proteinExistence type="inferred from homology"/>
<dbReference type="PROSITE" id="PS50846">
    <property type="entry name" value="HMA_2"/>
    <property type="match status" value="1"/>
</dbReference>
<gene>
    <name evidence="7" type="ORF">BDA96_08G139800</name>
</gene>
<evidence type="ECO:0000256" key="2">
    <source>
        <dbReference type="ARBA" id="ARBA00022723"/>
    </source>
</evidence>
<dbReference type="PANTHER" id="PTHR45868:SF93">
    <property type="entry name" value="OS12G0144600 PROTEIN"/>
    <property type="match status" value="1"/>
</dbReference>
<feature type="compositionally biased region" description="Gly residues" evidence="5">
    <location>
        <begin position="115"/>
        <end position="125"/>
    </location>
</feature>
<comment type="caution">
    <text evidence="7">The sequence shown here is derived from an EMBL/GenBank/DDBJ whole genome shotgun (WGS) entry which is preliminary data.</text>
</comment>
<dbReference type="InterPro" id="IPR036163">
    <property type="entry name" value="HMA_dom_sf"/>
</dbReference>
<dbReference type="InterPro" id="IPR006121">
    <property type="entry name" value="HMA_dom"/>
</dbReference>
<dbReference type="PANTHER" id="PTHR45868">
    <property type="entry name" value="HEAVY METAL-ASSOCIATED ISOPRENYLATED PLANT PROTEIN 33-RELATED"/>
    <property type="match status" value="1"/>
</dbReference>
<dbReference type="Proteomes" id="UP000807115">
    <property type="component" value="Chromosome 8"/>
</dbReference>
<keyword evidence="1" id="KW-0488">Methylation</keyword>
<dbReference type="EMBL" id="CM027687">
    <property type="protein sequence ID" value="KAG0521188.1"/>
    <property type="molecule type" value="Genomic_DNA"/>
</dbReference>
<dbReference type="AlphaFoldDB" id="A0A921U7G5"/>
<evidence type="ECO:0000256" key="1">
    <source>
        <dbReference type="ARBA" id="ARBA00022481"/>
    </source>
</evidence>